<dbReference type="Proteomes" id="UP001220662">
    <property type="component" value="Unassembled WGS sequence"/>
</dbReference>
<evidence type="ECO:0000313" key="2">
    <source>
        <dbReference type="EMBL" id="MDF3842975.1"/>
    </source>
</evidence>
<dbReference type="AlphaFoldDB" id="A0AAW6P8F0"/>
<dbReference type="EMBL" id="JARJLR010000246">
    <property type="protein sequence ID" value="MDF3842975.1"/>
    <property type="molecule type" value="Genomic_DNA"/>
</dbReference>
<evidence type="ECO:0000313" key="3">
    <source>
        <dbReference type="Proteomes" id="UP001220662"/>
    </source>
</evidence>
<dbReference type="InterPro" id="IPR016039">
    <property type="entry name" value="Thiolase-like"/>
</dbReference>
<sequence>MTLKNRTAIVGLGATPYYRRGQSYPQSMLELGGKAILAAVQDAGLEVRDINGFAYYSGGFDTALLMEGLGIPEVRYSAMVTSGGGGSVGAIGLAASAIVSGMADTVCVVFCMQQPADKRYGSIMSRVEPTPDKAFYTSAGLVGPGHFFALLAQRHMYLYGTRRDAFAEVAISSRLNAIKRPEARFTAPLTREEYFAAPMIADPLCRYDFCLENDIAIAVILTSAERARDLRQKPVYVMGAEQGGRREWGRAIASMNMSDDYFASAGYASVAQHLYRSAGIGVEDIDVAELYDHFSPMVVMQLEDFGFCSRGEGGAFVEAGNIRFEGGSIPVNTHGGHLSEAYAVGMTHVREAIEQIRGTAINQVKDARIALVSGGPATLPISGLLLGSDAHV</sequence>
<dbReference type="InterPro" id="IPR002155">
    <property type="entry name" value="Thiolase"/>
</dbReference>
<dbReference type="PIRSF" id="PIRSF000429">
    <property type="entry name" value="Ac-CoA_Ac_transf"/>
    <property type="match status" value="1"/>
</dbReference>
<dbReference type="GO" id="GO:0003988">
    <property type="term" value="F:acetyl-CoA C-acyltransferase activity"/>
    <property type="evidence" value="ECO:0007669"/>
    <property type="project" value="UniProtKB-ARBA"/>
</dbReference>
<dbReference type="Pfam" id="PF22691">
    <property type="entry name" value="Thiolase_C_1"/>
    <property type="match status" value="1"/>
</dbReference>
<gene>
    <name evidence="2" type="ORF">P3W55_14785</name>
</gene>
<dbReference type="InterPro" id="IPR055140">
    <property type="entry name" value="Thiolase_C_2"/>
</dbReference>
<comment type="caution">
    <text evidence="2">The sequence shown here is derived from an EMBL/GenBank/DDBJ whole genome shotgun (WGS) entry which is preliminary data.</text>
</comment>
<name>A0AAW6P8F0_9PSED</name>
<reference evidence="2" key="1">
    <citation type="submission" date="2023-03" db="EMBL/GenBank/DDBJ databases">
        <title>Draft assemblies of triclosan tolerant bacteria isolated from returned activated sludge.</title>
        <authorList>
            <person name="Van Hamelsveld S."/>
        </authorList>
    </citation>
    <scope>NUCLEOTIDE SEQUENCE</scope>
    <source>
        <strain evidence="2">GW210015_S63</strain>
    </source>
</reference>
<dbReference type="SUPFAM" id="SSF53901">
    <property type="entry name" value="Thiolase-like"/>
    <property type="match status" value="2"/>
</dbReference>
<feature type="domain" description="Thiolase C-terminal" evidence="1">
    <location>
        <begin position="257"/>
        <end position="374"/>
    </location>
</feature>
<accession>A0AAW6P8F0</accession>
<protein>
    <submittedName>
        <fullName evidence="2">Thiolase</fullName>
    </submittedName>
</protein>
<dbReference type="PANTHER" id="PTHR42870:SF1">
    <property type="entry name" value="NON-SPECIFIC LIPID-TRANSFER PROTEIN-LIKE 2"/>
    <property type="match status" value="1"/>
</dbReference>
<proteinExistence type="predicted"/>
<dbReference type="CDD" id="cd00829">
    <property type="entry name" value="SCP-x_thiolase"/>
    <property type="match status" value="1"/>
</dbReference>
<dbReference type="RefSeq" id="WP_276214830.1">
    <property type="nucleotide sequence ID" value="NZ_JARJLR010000246.1"/>
</dbReference>
<dbReference type="Gene3D" id="3.40.47.10">
    <property type="match status" value="1"/>
</dbReference>
<dbReference type="PANTHER" id="PTHR42870">
    <property type="entry name" value="ACETYL-COA C-ACETYLTRANSFERASE"/>
    <property type="match status" value="1"/>
</dbReference>
<organism evidence="2 3">
    <name type="scientific">Pseudomonas citronellolis</name>
    <dbReference type="NCBI Taxonomy" id="53408"/>
    <lineage>
        <taxon>Bacteria</taxon>
        <taxon>Pseudomonadati</taxon>
        <taxon>Pseudomonadota</taxon>
        <taxon>Gammaproteobacteria</taxon>
        <taxon>Pseudomonadales</taxon>
        <taxon>Pseudomonadaceae</taxon>
        <taxon>Pseudomonas</taxon>
    </lineage>
</organism>
<evidence type="ECO:0000259" key="1">
    <source>
        <dbReference type="Pfam" id="PF22691"/>
    </source>
</evidence>